<dbReference type="EMBL" id="QYBA01000035">
    <property type="protein sequence ID" value="TKY92350.1"/>
    <property type="molecule type" value="Genomic_DNA"/>
</dbReference>
<accession>A0AC61SCM0</accession>
<evidence type="ECO:0000313" key="1">
    <source>
        <dbReference type="EMBL" id="TKY92350.1"/>
    </source>
</evidence>
<evidence type="ECO:0000313" key="2">
    <source>
        <dbReference type="Proteomes" id="UP000315423"/>
    </source>
</evidence>
<organism evidence="1 2">
    <name type="scientific">Candidatus Methanomarinus sp</name>
    <dbReference type="NCBI Taxonomy" id="3386244"/>
    <lineage>
        <taxon>Archaea</taxon>
        <taxon>Methanobacteriati</taxon>
        <taxon>Methanobacteriota</taxon>
        <taxon>Stenosarchaea group</taxon>
        <taxon>Methanomicrobia</taxon>
        <taxon>Methanosarcinales</taxon>
        <taxon>ANME-2 cluster</taxon>
        <taxon>Candidatus Methanocomedenaceae</taxon>
        <taxon>Candidatus Methanomarinus</taxon>
    </lineage>
</organism>
<dbReference type="Proteomes" id="UP000315423">
    <property type="component" value="Unassembled WGS sequence"/>
</dbReference>
<proteinExistence type="predicted"/>
<sequence>MDINEQERIDAVSHYIRGDKPSDIYRGVNRSEKWLFKWVNRFKTGEKEWFKSRSRAPKQHAKKTNAEVEKVVVNIRKALMDGTDHESKYLGVGADAIQYRMVKLGFSEDEMPSVSTIKRIVKKYGLKVNKRERYKRVKSKKRYTILNPTQIDEIHQMDFVGPRFIKGYGSIYSLNLIDVVCNRVWIEQYTSKKMSNVIEFLIRYWNDNPIPRYLQVDNGMYFIGDFKNPRKFSRVVRLCLYVGIEVVFIAPSSPWMNGSIESFNNWFGSKFWDKETFTDLKDIRTKSTHFVCKYNDLSVWKKRNKELKQTKPVRILKNSAKINPDKLPLTDGKIHFIRQVDNNGTINVLNEVFNVGEEFISEYIWATINTGKQRMEVYYRAQDQDVAALIKEFDYEIYEEIKLIRQDIWKT</sequence>
<protein>
    <submittedName>
        <fullName evidence="1">Transposase</fullName>
    </submittedName>
</protein>
<reference evidence="1" key="1">
    <citation type="submission" date="2018-09" db="EMBL/GenBank/DDBJ databases">
        <title>A genomic encyclopedia of anaerobic methanotrophic archaea.</title>
        <authorList>
            <person name="Skennerton C.T."/>
            <person name="Chadwick G.L."/>
            <person name="Laso-Perez R."/>
            <person name="Leu A.O."/>
            <person name="Speth D.R."/>
            <person name="Yu H."/>
            <person name="Morgan-Lang C."/>
            <person name="Hatzenpichler R."/>
            <person name="Goudeau D."/>
            <person name="Malmstrom R."/>
            <person name="Woyke T."/>
            <person name="Hallam S."/>
            <person name="Tyson G.W."/>
            <person name="Wegener G."/>
            <person name="Boetius A."/>
            <person name="Orphan V.J."/>
        </authorList>
    </citation>
    <scope>NUCLEOTIDE SEQUENCE</scope>
    <source>
        <strain evidence="1">CONS3730D10UFb2</strain>
    </source>
</reference>
<comment type="caution">
    <text evidence="1">The sequence shown here is derived from an EMBL/GenBank/DDBJ whole genome shotgun (WGS) entry which is preliminary data.</text>
</comment>
<gene>
    <name evidence="1" type="ORF">C5S46_01085</name>
</gene>
<name>A0AC61SCM0_9EURY</name>